<evidence type="ECO:0000256" key="1">
    <source>
        <dbReference type="RuleBase" id="RU000411"/>
    </source>
</evidence>
<dbReference type="PANTHER" id="PTHR11461">
    <property type="entry name" value="SERINE PROTEASE INHIBITOR, SERPIN"/>
    <property type="match status" value="1"/>
</dbReference>
<dbReference type="InterPro" id="IPR023796">
    <property type="entry name" value="Serpin_dom"/>
</dbReference>
<dbReference type="InterPro" id="IPR000215">
    <property type="entry name" value="Serpin_fam"/>
</dbReference>
<name>A0A6S6RUJ3_9BACT</name>
<dbReference type="SMART" id="SM00093">
    <property type="entry name" value="SERPIN"/>
    <property type="match status" value="1"/>
</dbReference>
<dbReference type="InterPro" id="IPR036186">
    <property type="entry name" value="Serpin_sf"/>
</dbReference>
<proteinExistence type="inferred from homology"/>
<dbReference type="Pfam" id="PF00079">
    <property type="entry name" value="Serpin"/>
    <property type="match status" value="1"/>
</dbReference>
<dbReference type="PROSITE" id="PS00284">
    <property type="entry name" value="SERPIN"/>
    <property type="match status" value="1"/>
</dbReference>
<dbReference type="GO" id="GO:0004867">
    <property type="term" value="F:serine-type endopeptidase inhibitor activity"/>
    <property type="evidence" value="ECO:0007669"/>
    <property type="project" value="InterPro"/>
</dbReference>
<dbReference type="GO" id="GO:0005615">
    <property type="term" value="C:extracellular space"/>
    <property type="evidence" value="ECO:0007669"/>
    <property type="project" value="InterPro"/>
</dbReference>
<dbReference type="Gene3D" id="3.30.497.10">
    <property type="entry name" value="Antithrombin, subunit I, domain 2"/>
    <property type="match status" value="1"/>
</dbReference>
<dbReference type="InterPro" id="IPR042185">
    <property type="entry name" value="Serpin_sf_2"/>
</dbReference>
<comment type="similarity">
    <text evidence="1">Belongs to the serpin family.</text>
</comment>
<evidence type="ECO:0000313" key="3">
    <source>
        <dbReference type="EMBL" id="CAA6799336.1"/>
    </source>
</evidence>
<dbReference type="Gene3D" id="2.30.39.10">
    <property type="entry name" value="Alpha-1-antitrypsin, domain 1"/>
    <property type="match status" value="1"/>
</dbReference>
<dbReference type="CDD" id="cd19590">
    <property type="entry name" value="serpin_thermopin-like"/>
    <property type="match status" value="1"/>
</dbReference>
<gene>
    <name evidence="3" type="ORF">HELGO_WM29260</name>
</gene>
<dbReference type="InterPro" id="IPR023795">
    <property type="entry name" value="Serpin_CS"/>
</dbReference>
<dbReference type="SUPFAM" id="SSF56574">
    <property type="entry name" value="Serpins"/>
    <property type="match status" value="1"/>
</dbReference>
<sequence length="405" mass="45403">MSSCTSNTPNIDPPIKVDLAKIDALFETGDSISPTSIIHGNIHFAIDLFQEIQSPKKNLIYSPYSVSTAFGMLYAGSQKETADQIQHVLHFPGANTKLFHKAFTEVNDLIFSASQDAITLHSANKMWLKEGFTANDGFSEMTKAFYRSDLGYYKDAKNGSDKINKWVSEQTKGKIQDLLKPADLEPSSLVLANAVYFYGNWATQFEPQNTYLDTFWNNERPIPTDFMNAEIKLKTGTFETVDVFVLDYVGRTTSMMLVLPNEDIPLEKVVAQLSVDSYLDWCKKLRFEKIRLRLPKWKLSPPTIPLSEALIAKGLNIPFNQGATLPDFNNIAPNLYVSRILHKAMIEVNEAGAEAAATTSIVMEKRAIQAAFPVDINRPFLYFIKDNATESILFMGQVVDPSIQD</sequence>
<evidence type="ECO:0000259" key="2">
    <source>
        <dbReference type="SMART" id="SM00093"/>
    </source>
</evidence>
<protein>
    <submittedName>
        <fullName evidence="3">Proteinase inhibitor I4, serpin</fullName>
    </submittedName>
</protein>
<dbReference type="AlphaFoldDB" id="A0A6S6RUJ3"/>
<accession>A0A6S6RUJ3</accession>
<feature type="domain" description="Serpin" evidence="2">
    <location>
        <begin position="46"/>
        <end position="401"/>
    </location>
</feature>
<organism evidence="3">
    <name type="scientific">uncultured Aureispira sp</name>
    <dbReference type="NCBI Taxonomy" id="1331704"/>
    <lineage>
        <taxon>Bacteria</taxon>
        <taxon>Pseudomonadati</taxon>
        <taxon>Bacteroidota</taxon>
        <taxon>Saprospiria</taxon>
        <taxon>Saprospirales</taxon>
        <taxon>Saprospiraceae</taxon>
        <taxon>Aureispira</taxon>
        <taxon>environmental samples</taxon>
    </lineage>
</organism>
<dbReference type="PANTHER" id="PTHR11461:SF20">
    <property type="entry name" value="ALPHA-2-ANTIPLASMIN"/>
    <property type="match status" value="1"/>
</dbReference>
<dbReference type="EMBL" id="CACVAQ010000028">
    <property type="protein sequence ID" value="CAA6799336.1"/>
    <property type="molecule type" value="Genomic_DNA"/>
</dbReference>
<dbReference type="InterPro" id="IPR042178">
    <property type="entry name" value="Serpin_sf_1"/>
</dbReference>
<reference evidence="3" key="1">
    <citation type="submission" date="2020-01" db="EMBL/GenBank/DDBJ databases">
        <authorList>
            <person name="Meier V. D."/>
            <person name="Meier V D."/>
        </authorList>
    </citation>
    <scope>NUCLEOTIDE SEQUENCE</scope>
    <source>
        <strain evidence="3">HLG_WM_MAG_10</strain>
    </source>
</reference>